<evidence type="ECO:0000313" key="1">
    <source>
        <dbReference type="EMBL" id="GIM27491.1"/>
    </source>
</evidence>
<dbReference type="RefSeq" id="WP_212902249.1">
    <property type="nucleotide sequence ID" value="NZ_BOPZ01000001.1"/>
</dbReference>
<keyword evidence="2" id="KW-1185">Reference proteome</keyword>
<gene>
    <name evidence="1" type="ORF">CPJCM30710_01570</name>
</gene>
<protein>
    <submittedName>
        <fullName evidence="1">Uncharacterized protein</fullName>
    </submittedName>
</protein>
<dbReference type="AlphaFoldDB" id="A0A919RXC1"/>
<reference evidence="1" key="1">
    <citation type="submission" date="2021-03" db="EMBL/GenBank/DDBJ databases">
        <title>Taxonomic study of Clostridium polyendosporum from meadow-gley soil under rice.</title>
        <authorList>
            <person name="Kobayashi H."/>
            <person name="Tanizawa Y."/>
            <person name="Yagura M."/>
        </authorList>
    </citation>
    <scope>NUCLEOTIDE SEQUENCE</scope>
    <source>
        <strain evidence="1">JCM 30710</strain>
    </source>
</reference>
<sequence>MDFSSLVLMEKDGATGMIIKELGSYTVNEGAAYVTKLYCIDGDVSLFFDTKKDVEEWEYSAIFDLFEKEAFNELAYDIEEKDDEYNPTWVVKFKYDEEHEEMRAVINEVCNLIKEKIEKVFQDIIGKEEEYQ</sequence>
<dbReference type="Proteomes" id="UP000679179">
    <property type="component" value="Unassembled WGS sequence"/>
</dbReference>
<organism evidence="1 2">
    <name type="scientific">Clostridium polyendosporum</name>
    <dbReference type="NCBI Taxonomy" id="69208"/>
    <lineage>
        <taxon>Bacteria</taxon>
        <taxon>Bacillati</taxon>
        <taxon>Bacillota</taxon>
        <taxon>Clostridia</taxon>
        <taxon>Eubacteriales</taxon>
        <taxon>Clostridiaceae</taxon>
        <taxon>Clostridium</taxon>
    </lineage>
</organism>
<dbReference type="InterPro" id="IPR046650">
    <property type="entry name" value="DUF6762"/>
</dbReference>
<dbReference type="Pfam" id="PF20548">
    <property type="entry name" value="DUF6762"/>
    <property type="match status" value="1"/>
</dbReference>
<evidence type="ECO:0000313" key="2">
    <source>
        <dbReference type="Proteomes" id="UP000679179"/>
    </source>
</evidence>
<name>A0A919RXC1_9CLOT</name>
<comment type="caution">
    <text evidence="1">The sequence shown here is derived from an EMBL/GenBank/DDBJ whole genome shotgun (WGS) entry which is preliminary data.</text>
</comment>
<accession>A0A919RXC1</accession>
<dbReference type="EMBL" id="BOPZ01000001">
    <property type="protein sequence ID" value="GIM27491.1"/>
    <property type="molecule type" value="Genomic_DNA"/>
</dbReference>
<proteinExistence type="predicted"/>